<gene>
    <name evidence="1" type="ORF">HMPREF0654_08075</name>
</gene>
<organism evidence="1 2">
    <name type="scientific">Prevotella disiens DNF00882</name>
    <dbReference type="NCBI Taxonomy" id="1401075"/>
    <lineage>
        <taxon>Bacteria</taxon>
        <taxon>Pseudomonadati</taxon>
        <taxon>Bacteroidota</taxon>
        <taxon>Bacteroidia</taxon>
        <taxon>Bacteroidales</taxon>
        <taxon>Prevotellaceae</taxon>
        <taxon>Prevotella</taxon>
    </lineage>
</organism>
<evidence type="ECO:0000313" key="1">
    <source>
        <dbReference type="EMBL" id="KGF48725.1"/>
    </source>
</evidence>
<dbReference type="AlphaFoldDB" id="A0A096APQ7"/>
<comment type="caution">
    <text evidence="1">The sequence shown here is derived from an EMBL/GenBank/DDBJ whole genome shotgun (WGS) entry which is preliminary data.</text>
</comment>
<protein>
    <submittedName>
        <fullName evidence="1">Uncharacterized protein</fullName>
    </submittedName>
</protein>
<sequence length="194" mass="22897">MRKENKILVTDCGSIVEIVVIFDDDKNPYIYSYIDGDHFYRFEENEKFFDNKEQAEEYVRENIIPFDKNKVKEYLTKRYEVNSISEMEDILPDSIIKECTHRFLHICDLGWIQCALLRNALKGIFSINAITFRKEEVAYIKHGEDDWVEITLKDGTKVKPRNEDENLIICWCFGGNPSGVYYTNIKKPVETEEN</sequence>
<evidence type="ECO:0000313" key="2">
    <source>
        <dbReference type="Proteomes" id="UP000029538"/>
    </source>
</evidence>
<accession>A0A096APQ7</accession>
<name>A0A096APQ7_9BACT</name>
<proteinExistence type="predicted"/>
<dbReference type="RefSeq" id="WP_036883780.1">
    <property type="nucleotide sequence ID" value="NZ_JRNR01000078.1"/>
</dbReference>
<dbReference type="EMBL" id="JRNR01000078">
    <property type="protein sequence ID" value="KGF48725.1"/>
    <property type="molecule type" value="Genomic_DNA"/>
</dbReference>
<dbReference type="Proteomes" id="UP000029538">
    <property type="component" value="Unassembled WGS sequence"/>
</dbReference>
<reference evidence="1 2" key="1">
    <citation type="submission" date="2014-07" db="EMBL/GenBank/DDBJ databases">
        <authorList>
            <person name="McCorrison J."/>
            <person name="Sanka R."/>
            <person name="Torralba M."/>
            <person name="Gillis M."/>
            <person name="Haft D.H."/>
            <person name="Methe B."/>
            <person name="Sutton G."/>
            <person name="Nelson K.E."/>
        </authorList>
    </citation>
    <scope>NUCLEOTIDE SEQUENCE [LARGE SCALE GENOMIC DNA]</scope>
    <source>
        <strain evidence="1 2">DNF00882</strain>
    </source>
</reference>